<protein>
    <submittedName>
        <fullName evidence="3">EamA-like transporter family protein</fullName>
    </submittedName>
</protein>
<feature type="domain" description="EamA" evidence="2">
    <location>
        <begin position="23"/>
        <end position="148"/>
    </location>
</feature>
<dbReference type="InterPro" id="IPR000620">
    <property type="entry name" value="EamA_dom"/>
</dbReference>
<feature type="transmembrane region" description="Helical" evidence="1">
    <location>
        <begin position="83"/>
        <end position="102"/>
    </location>
</feature>
<feature type="transmembrane region" description="Helical" evidence="1">
    <location>
        <begin position="166"/>
        <end position="184"/>
    </location>
</feature>
<dbReference type="InterPro" id="IPR037185">
    <property type="entry name" value="EmrE-like"/>
</dbReference>
<name>A0A1M7YLI5_9BACT</name>
<dbReference type="SUPFAM" id="SSF103481">
    <property type="entry name" value="Multidrug resistance efflux transporter EmrE"/>
    <property type="match status" value="2"/>
</dbReference>
<accession>A0A1M7YLI5</accession>
<feature type="transmembrane region" description="Helical" evidence="1">
    <location>
        <begin position="283"/>
        <end position="302"/>
    </location>
</feature>
<gene>
    <name evidence="3" type="ORF">SAMN02745220_05150</name>
</gene>
<dbReference type="GO" id="GO:0016020">
    <property type="term" value="C:membrane"/>
    <property type="evidence" value="ECO:0007669"/>
    <property type="project" value="InterPro"/>
</dbReference>
<dbReference type="AlphaFoldDB" id="A0A1M7YLI5"/>
<evidence type="ECO:0000256" key="1">
    <source>
        <dbReference type="SAM" id="Phobius"/>
    </source>
</evidence>
<evidence type="ECO:0000259" key="2">
    <source>
        <dbReference type="Pfam" id="PF00892"/>
    </source>
</evidence>
<keyword evidence="1" id="KW-0472">Membrane</keyword>
<feature type="domain" description="EamA" evidence="2">
    <location>
        <begin position="167"/>
        <end position="300"/>
    </location>
</feature>
<keyword evidence="1" id="KW-1133">Transmembrane helix</keyword>
<organism evidence="3 4">
    <name type="scientific">Desulfopila aestuarii DSM 18488</name>
    <dbReference type="NCBI Taxonomy" id="1121416"/>
    <lineage>
        <taxon>Bacteria</taxon>
        <taxon>Pseudomonadati</taxon>
        <taxon>Thermodesulfobacteriota</taxon>
        <taxon>Desulfobulbia</taxon>
        <taxon>Desulfobulbales</taxon>
        <taxon>Desulfocapsaceae</taxon>
        <taxon>Desulfopila</taxon>
    </lineage>
</organism>
<evidence type="ECO:0000313" key="4">
    <source>
        <dbReference type="Proteomes" id="UP000184603"/>
    </source>
</evidence>
<keyword evidence="1" id="KW-0812">Transmembrane</keyword>
<dbReference type="STRING" id="1121416.SAMN02745220_05150"/>
<feature type="transmembrane region" description="Helical" evidence="1">
    <location>
        <begin position="21"/>
        <end position="40"/>
    </location>
</feature>
<feature type="transmembrane region" description="Helical" evidence="1">
    <location>
        <begin position="227"/>
        <end position="247"/>
    </location>
</feature>
<dbReference type="OrthoDB" id="5416392at2"/>
<dbReference type="Proteomes" id="UP000184603">
    <property type="component" value="Unassembled WGS sequence"/>
</dbReference>
<feature type="transmembrane region" description="Helical" evidence="1">
    <location>
        <begin position="52"/>
        <end position="71"/>
    </location>
</feature>
<sequence length="315" mass="34502">MQKILPMTMKSAKVNLAGSRFLSYLACLLAILLWSGWIVLSRHGAQTTLSAIDLSFVRFTTALVCSIPLWFVYNWRRIPIHQLLLVSWSAGVLYTTFCFAGMVTAKAATAGVLINGLLPVFGAVIGYLWNRTKISTLTGVCILSILLADAMLIGGDWQKLGNPQGIMAILLFACASLFFSFYAVAVKKWNVRLMDIVVWIPIINFITILPFWLGSDTGIPAASLTEVLLQAIFQGVVVTLFAGFLIAHTIKTLGPMTSTMFMASVPGITALLGYIVLQEPLSSIEAISVVICMAALMINSRYGMRTFRTKNNFLK</sequence>
<dbReference type="Pfam" id="PF00892">
    <property type="entry name" value="EamA"/>
    <property type="match status" value="2"/>
</dbReference>
<feature type="transmembrane region" description="Helical" evidence="1">
    <location>
        <begin position="108"/>
        <end position="129"/>
    </location>
</feature>
<proteinExistence type="predicted"/>
<feature type="transmembrane region" description="Helical" evidence="1">
    <location>
        <begin position="136"/>
        <end position="154"/>
    </location>
</feature>
<feature type="transmembrane region" description="Helical" evidence="1">
    <location>
        <begin position="259"/>
        <end position="277"/>
    </location>
</feature>
<dbReference type="EMBL" id="FRFE01000057">
    <property type="protein sequence ID" value="SHO53484.1"/>
    <property type="molecule type" value="Genomic_DNA"/>
</dbReference>
<dbReference type="RefSeq" id="WP_073617061.1">
    <property type="nucleotide sequence ID" value="NZ_FRFE01000057.1"/>
</dbReference>
<keyword evidence="4" id="KW-1185">Reference proteome</keyword>
<reference evidence="3 4" key="1">
    <citation type="submission" date="2016-12" db="EMBL/GenBank/DDBJ databases">
        <authorList>
            <person name="Song W.-J."/>
            <person name="Kurnit D.M."/>
        </authorList>
    </citation>
    <scope>NUCLEOTIDE SEQUENCE [LARGE SCALE GENOMIC DNA]</scope>
    <source>
        <strain evidence="3 4">DSM 18488</strain>
    </source>
</reference>
<feature type="transmembrane region" description="Helical" evidence="1">
    <location>
        <begin position="196"/>
        <end position="215"/>
    </location>
</feature>
<evidence type="ECO:0000313" key="3">
    <source>
        <dbReference type="EMBL" id="SHO53484.1"/>
    </source>
</evidence>